<dbReference type="NCBIfam" id="NF041169">
    <property type="entry name" value="f2_encap_cargo4"/>
    <property type="match status" value="1"/>
</dbReference>
<dbReference type="SFLD" id="SFLDS00005">
    <property type="entry name" value="Isoprenoid_Synthase_Type_I"/>
    <property type="match status" value="1"/>
</dbReference>
<comment type="caution">
    <text evidence="4">The sequence shown here is derived from an EMBL/GenBank/DDBJ whole genome shotgun (WGS) entry which is preliminary data.</text>
</comment>
<dbReference type="RefSeq" id="WP_132672274.1">
    <property type="nucleotide sequence ID" value="NZ_SMKS01000002.1"/>
</dbReference>
<dbReference type="GO" id="GO:0004659">
    <property type="term" value="F:prenyltransferase activity"/>
    <property type="evidence" value="ECO:0007669"/>
    <property type="project" value="InterPro"/>
</dbReference>
<evidence type="ECO:0000313" key="5">
    <source>
        <dbReference type="Proteomes" id="UP000295674"/>
    </source>
</evidence>
<dbReference type="OrthoDB" id="4497239at2"/>
<dbReference type="PROSITE" id="PS00723">
    <property type="entry name" value="POLYPRENYL_SYNTHASE_1"/>
    <property type="match status" value="1"/>
</dbReference>
<keyword evidence="2" id="KW-0460">Magnesium</keyword>
<protein>
    <submittedName>
        <fullName evidence="4">Polyprenyl synthetase family protein</fullName>
    </submittedName>
</protein>
<dbReference type="InterPro" id="IPR000092">
    <property type="entry name" value="Polyprenyl_synt"/>
</dbReference>
<dbReference type="Gene3D" id="1.10.600.10">
    <property type="entry name" value="Farnesyl Diphosphate Synthase"/>
    <property type="match status" value="1"/>
</dbReference>
<dbReference type="InterPro" id="IPR033749">
    <property type="entry name" value="Polyprenyl_synt_CS"/>
</dbReference>
<comment type="similarity">
    <text evidence="3">Belongs to the FPP/GGPP synthase family.</text>
</comment>
<reference evidence="4 5" key="1">
    <citation type="submission" date="2019-03" db="EMBL/GenBank/DDBJ databases">
        <title>Draft genome sequences of novel Actinobacteria.</title>
        <authorList>
            <person name="Sahin N."/>
            <person name="Ay H."/>
            <person name="Saygin H."/>
        </authorList>
    </citation>
    <scope>NUCLEOTIDE SEQUENCE [LARGE SCALE GENOMIC DNA]</scope>
    <source>
        <strain evidence="4 5">16K309</strain>
    </source>
</reference>
<evidence type="ECO:0000256" key="2">
    <source>
        <dbReference type="ARBA" id="ARBA00022842"/>
    </source>
</evidence>
<dbReference type="Pfam" id="PF00348">
    <property type="entry name" value="polyprenyl_synt"/>
    <property type="match status" value="1"/>
</dbReference>
<dbReference type="AlphaFoldDB" id="A0A4R4W0D5"/>
<keyword evidence="5" id="KW-1185">Reference proteome</keyword>
<dbReference type="SFLD" id="SFLDG01017">
    <property type="entry name" value="Polyprenyl_Transferase_Like"/>
    <property type="match status" value="1"/>
</dbReference>
<dbReference type="GO" id="GO:0008299">
    <property type="term" value="P:isoprenoid biosynthetic process"/>
    <property type="evidence" value="ECO:0007669"/>
    <property type="project" value="InterPro"/>
</dbReference>
<dbReference type="CDD" id="cd00685">
    <property type="entry name" value="Trans_IPPS_HT"/>
    <property type="match status" value="1"/>
</dbReference>
<gene>
    <name evidence="4" type="ORF">E1181_02785</name>
</gene>
<evidence type="ECO:0000256" key="1">
    <source>
        <dbReference type="ARBA" id="ARBA00022723"/>
    </source>
</evidence>
<dbReference type="PANTHER" id="PTHR12001">
    <property type="entry name" value="GERANYLGERANYL PYROPHOSPHATE SYNTHASE"/>
    <property type="match status" value="1"/>
</dbReference>
<organism evidence="4 5">
    <name type="scientific">Saccharopolyspora terrae</name>
    <dbReference type="NCBI Taxonomy" id="2530384"/>
    <lineage>
        <taxon>Bacteria</taxon>
        <taxon>Bacillati</taxon>
        <taxon>Actinomycetota</taxon>
        <taxon>Actinomycetes</taxon>
        <taxon>Pseudonocardiales</taxon>
        <taxon>Pseudonocardiaceae</taxon>
        <taxon>Saccharopolyspora</taxon>
    </lineage>
</organism>
<evidence type="ECO:0000256" key="3">
    <source>
        <dbReference type="RuleBase" id="RU004466"/>
    </source>
</evidence>
<dbReference type="GO" id="GO:0046872">
    <property type="term" value="F:metal ion binding"/>
    <property type="evidence" value="ECO:0007669"/>
    <property type="project" value="UniProtKB-KW"/>
</dbReference>
<keyword evidence="1" id="KW-0479">Metal-binding</keyword>
<accession>A0A4R4W0D5</accession>
<dbReference type="PANTHER" id="PTHR12001:SF86">
    <property type="entry name" value="GERANYLGERANYL DIPHOSPHATE SYNTHASE"/>
    <property type="match status" value="1"/>
</dbReference>
<dbReference type="EMBL" id="SMKS01000002">
    <property type="protein sequence ID" value="TDD10177.1"/>
    <property type="molecule type" value="Genomic_DNA"/>
</dbReference>
<sequence>MTATGARPTNPPAHEVLDWGRQLVTPALRTAVDTLPEDMRHIAGYHFGWWDEHGRSTQASGGKALRATLVFLTAEAVGGSAPSALPAAAAVELVHNFSLLHDDVIDHDATRRHRPTAWSVFGTSAAILAGDALVSLASDVLAESTHPAGLRGIRMLNSAIQVLIEGQITDIAFEQRTDVDLHECQRMAQAKTGTLLGAACELGVLFGGGTSGQAQHLRTYGENLGLAFQHVDDLLGIWGDPEVTGKPAYSDLHGRKKTLPIVAALKSRTPAGNELAARYQRDEPLAQAELIEVAELVDTAGGRVWSQGQADQLLAEAQRHLHAARLVARTTELEALAHLVTRRDH</sequence>
<dbReference type="InterPro" id="IPR008949">
    <property type="entry name" value="Isoprenoid_synthase_dom_sf"/>
</dbReference>
<name>A0A4R4W0D5_9PSEU</name>
<dbReference type="SUPFAM" id="SSF48576">
    <property type="entry name" value="Terpenoid synthases"/>
    <property type="match status" value="1"/>
</dbReference>
<keyword evidence="3" id="KW-0808">Transferase</keyword>
<dbReference type="Proteomes" id="UP000295674">
    <property type="component" value="Unassembled WGS sequence"/>
</dbReference>
<proteinExistence type="inferred from homology"/>
<evidence type="ECO:0000313" key="4">
    <source>
        <dbReference type="EMBL" id="TDD10177.1"/>
    </source>
</evidence>